<dbReference type="InterPro" id="IPR029024">
    <property type="entry name" value="TerB-like"/>
</dbReference>
<evidence type="ECO:0000256" key="1">
    <source>
        <dbReference type="ARBA" id="ARBA00022475"/>
    </source>
</evidence>
<gene>
    <name evidence="7 10" type="primary">djlA</name>
    <name evidence="10" type="ORF">ARTV_0512</name>
</gene>
<dbReference type="InterPro" id="IPR023749">
    <property type="entry name" value="DjlA"/>
</dbReference>
<dbReference type="EMBL" id="UFQR01000002">
    <property type="protein sequence ID" value="SSW94860.1"/>
    <property type="molecule type" value="Genomic_DNA"/>
</dbReference>
<evidence type="ECO:0000256" key="3">
    <source>
        <dbReference type="ARBA" id="ARBA00022692"/>
    </source>
</evidence>
<dbReference type="Gene3D" id="1.10.287.110">
    <property type="entry name" value="DnaJ domain"/>
    <property type="match status" value="1"/>
</dbReference>
<protein>
    <recommendedName>
        <fullName evidence="7">Co-chaperone protein DjlA</fullName>
    </recommendedName>
</protein>
<keyword evidence="6 7" id="KW-0143">Chaperone</keyword>
<keyword evidence="1 7" id="KW-1003">Cell membrane</keyword>
<sequence>MRYWGKIIVVMLGIMSGTHIWGVIIGFIIGHAYDKALEQQNLEKTGTKQSRQALFFVSTFQILGHLTKAKGRVTEVDIQLATNLMDRMQLHGDARISAQNAFREGKEQNFPLRQTLKKLRRACFGRFDLIQMFLEIQIQAAFADGALHPNERKVLFIIAEELGISHNQFEQFLHMMEGGRRFEHSSNYSYGSNRYRYTAQGPTLADACKVLGVQPDDEQTKIKRAYRKLMAEHHPDKLVAKGLPPEMMEIAKQKAQSIQLAYDLIKKERHFK</sequence>
<dbReference type="AlphaFoldDB" id="A0A3B0LYM7"/>
<dbReference type="SMART" id="SM00271">
    <property type="entry name" value="DnaJ"/>
    <property type="match status" value="1"/>
</dbReference>
<comment type="subunit">
    <text evidence="7">Homodimer.</text>
</comment>
<comment type="subcellular location">
    <subcellularLocation>
        <location evidence="7">Cell inner membrane</location>
        <topology evidence="7">Single-pass type III membrane protein</topology>
    </subcellularLocation>
</comment>
<dbReference type="FunFam" id="1.10.3680.10:FF:000001">
    <property type="entry name" value="Co-chaperone protein DjlA"/>
    <property type="match status" value="1"/>
</dbReference>
<feature type="transmembrane region" description="Helical" evidence="8">
    <location>
        <begin position="7"/>
        <end position="33"/>
    </location>
</feature>
<feature type="topological domain" description="Cytoplasmic" evidence="7">
    <location>
        <begin position="32"/>
        <end position="272"/>
    </location>
</feature>
<dbReference type="FunFam" id="1.10.287.110:FF:000011">
    <property type="entry name" value="Co-chaperone protein DjlA"/>
    <property type="match status" value="1"/>
</dbReference>
<dbReference type="Pfam" id="PF00226">
    <property type="entry name" value="DnaJ"/>
    <property type="match status" value="1"/>
</dbReference>
<evidence type="ECO:0000256" key="8">
    <source>
        <dbReference type="SAM" id="Phobius"/>
    </source>
</evidence>
<dbReference type="PRINTS" id="PR00625">
    <property type="entry name" value="JDOMAIN"/>
</dbReference>
<comment type="domain">
    <text evidence="7">The transmembrane domain is a dimerization domain.</text>
</comment>
<keyword evidence="4 7" id="KW-1133">Transmembrane helix</keyword>
<dbReference type="InterPro" id="IPR007791">
    <property type="entry name" value="DjlA_N"/>
</dbReference>
<dbReference type="GO" id="GO:0051087">
    <property type="term" value="F:protein-folding chaperone binding"/>
    <property type="evidence" value="ECO:0007669"/>
    <property type="project" value="InterPro"/>
</dbReference>
<dbReference type="InterPro" id="IPR050817">
    <property type="entry name" value="DjlA_DnaK_co-chaperone"/>
</dbReference>
<evidence type="ECO:0000313" key="10">
    <source>
        <dbReference type="EMBL" id="SSW94860.1"/>
    </source>
</evidence>
<proteinExistence type="inferred from homology"/>
<organism evidence="10">
    <name type="scientific">Arsenophonus endosymbiont of Trialeurodes vaporariorum</name>
    <dbReference type="NCBI Taxonomy" id="235567"/>
    <lineage>
        <taxon>Bacteria</taxon>
        <taxon>Pseudomonadati</taxon>
        <taxon>Pseudomonadota</taxon>
        <taxon>Gammaproteobacteria</taxon>
        <taxon>Enterobacterales</taxon>
        <taxon>Morganellaceae</taxon>
        <taxon>Arsenophonus</taxon>
    </lineage>
</organism>
<dbReference type="Pfam" id="PF05099">
    <property type="entry name" value="TerB"/>
    <property type="match status" value="1"/>
</dbReference>
<accession>A0A3B0LYM7</accession>
<evidence type="ECO:0000259" key="9">
    <source>
        <dbReference type="PROSITE" id="PS50076"/>
    </source>
</evidence>
<dbReference type="SUPFAM" id="SSF46565">
    <property type="entry name" value="Chaperone J-domain"/>
    <property type="match status" value="1"/>
</dbReference>
<dbReference type="InterPro" id="IPR036869">
    <property type="entry name" value="J_dom_sf"/>
</dbReference>
<keyword evidence="5 7" id="KW-0472">Membrane</keyword>
<dbReference type="CDD" id="cd07316">
    <property type="entry name" value="terB_like_DjlA"/>
    <property type="match status" value="1"/>
</dbReference>
<feature type="domain" description="J" evidence="9">
    <location>
        <begin position="206"/>
        <end position="272"/>
    </location>
</feature>
<evidence type="ECO:0000256" key="7">
    <source>
        <dbReference type="HAMAP-Rule" id="MF_01153"/>
    </source>
</evidence>
<keyword evidence="2 7" id="KW-0997">Cell inner membrane</keyword>
<dbReference type="PANTHER" id="PTHR24074">
    <property type="entry name" value="CO-CHAPERONE PROTEIN DJLA"/>
    <property type="match status" value="1"/>
</dbReference>
<dbReference type="GO" id="GO:0005886">
    <property type="term" value="C:plasma membrane"/>
    <property type="evidence" value="ECO:0007669"/>
    <property type="project" value="UniProtKB-SubCell"/>
</dbReference>
<dbReference type="PROSITE" id="PS50076">
    <property type="entry name" value="DNAJ_2"/>
    <property type="match status" value="1"/>
</dbReference>
<name>A0A3B0LYM7_9GAMM</name>
<evidence type="ECO:0000256" key="6">
    <source>
        <dbReference type="ARBA" id="ARBA00023186"/>
    </source>
</evidence>
<reference evidence="10" key="1">
    <citation type="submission" date="2018-04" db="EMBL/GenBank/DDBJ databases">
        <authorList>
            <person name="Go L.Y."/>
            <person name="Mitchell J.A."/>
        </authorList>
    </citation>
    <scope>NUCLEOTIDE SEQUENCE</scope>
    <source>
        <strain evidence="10">ARTV</strain>
    </source>
</reference>
<evidence type="ECO:0000256" key="4">
    <source>
        <dbReference type="ARBA" id="ARBA00022989"/>
    </source>
</evidence>
<dbReference type="HAMAP" id="MF_01153">
    <property type="entry name" value="DjlA"/>
    <property type="match status" value="1"/>
</dbReference>
<feature type="topological domain" description="Periplasmic" evidence="7">
    <location>
        <begin position="1"/>
        <end position="6"/>
    </location>
</feature>
<dbReference type="CDD" id="cd06257">
    <property type="entry name" value="DnaJ"/>
    <property type="match status" value="1"/>
</dbReference>
<evidence type="ECO:0000256" key="2">
    <source>
        <dbReference type="ARBA" id="ARBA00022519"/>
    </source>
</evidence>
<keyword evidence="3 7" id="KW-0812">Transmembrane</keyword>
<dbReference type="InterPro" id="IPR001623">
    <property type="entry name" value="DnaJ_domain"/>
</dbReference>
<dbReference type="Gene3D" id="1.10.3680.10">
    <property type="entry name" value="TerB-like"/>
    <property type="match status" value="1"/>
</dbReference>
<comment type="function">
    <text evidence="7">Regulatory DnaK co-chaperone. Direct interaction between DnaK and DjlA is needed for the induction of the wcaABCDE operon, involved in the synthesis of a colanic acid polysaccharide capsule, possibly through activation of the RcsB/RcsC phosphotransfer signaling pathway. The colanic acid capsule may help the bacterium survive conditions outside the host.</text>
</comment>
<dbReference type="NCBIfam" id="NF006948">
    <property type="entry name" value="PRK09430.1"/>
    <property type="match status" value="1"/>
</dbReference>
<evidence type="ECO:0000256" key="5">
    <source>
        <dbReference type="ARBA" id="ARBA00023136"/>
    </source>
</evidence>